<keyword evidence="2" id="KW-0805">Transcription regulation</keyword>
<evidence type="ECO:0000259" key="6">
    <source>
        <dbReference type="PROSITE" id="PS50937"/>
    </source>
</evidence>
<dbReference type="EMBL" id="NPDS01000002">
    <property type="protein sequence ID" value="PJZ58411.1"/>
    <property type="molecule type" value="Genomic_DNA"/>
</dbReference>
<evidence type="ECO:0000313" key="7">
    <source>
        <dbReference type="EMBL" id="PJZ58411.1"/>
    </source>
</evidence>
<evidence type="ECO:0000313" key="8">
    <source>
        <dbReference type="Proteomes" id="UP000231879"/>
    </source>
</evidence>
<gene>
    <name evidence="7" type="ORF">CH367_04790</name>
</gene>
<dbReference type="InterPro" id="IPR047057">
    <property type="entry name" value="MerR_fam"/>
</dbReference>
<keyword evidence="8" id="KW-1185">Reference proteome</keyword>
<dbReference type="Gene3D" id="1.10.1660.10">
    <property type="match status" value="1"/>
</dbReference>
<sequence>MLIGVLSEQSGVSRDTIRFYEKKGLITGNIITRRDNNYKEYSEDVLEQLLLIKLLRKLSFTLEEIKTLSVNKIDNRLECNSLVRSVKQKLNVIETEMERLKKIKTKLNSVKNDCNDDCTFDKKVPSCLTC</sequence>
<dbReference type="PANTHER" id="PTHR30204">
    <property type="entry name" value="REDOX-CYCLING DRUG-SENSING TRANSCRIPTIONAL ACTIVATOR SOXR"/>
    <property type="match status" value="1"/>
</dbReference>
<evidence type="ECO:0000256" key="1">
    <source>
        <dbReference type="ARBA" id="ARBA00022491"/>
    </source>
</evidence>
<organism evidence="7 8">
    <name type="scientific">Leptospira barantonii</name>
    <dbReference type="NCBI Taxonomy" id="2023184"/>
    <lineage>
        <taxon>Bacteria</taxon>
        <taxon>Pseudomonadati</taxon>
        <taxon>Spirochaetota</taxon>
        <taxon>Spirochaetia</taxon>
        <taxon>Leptospirales</taxon>
        <taxon>Leptospiraceae</taxon>
        <taxon>Leptospira</taxon>
    </lineage>
</organism>
<protein>
    <submittedName>
        <fullName evidence="7">Transcriptional regulator</fullName>
    </submittedName>
</protein>
<dbReference type="SUPFAM" id="SSF46955">
    <property type="entry name" value="Putative DNA-binding domain"/>
    <property type="match status" value="1"/>
</dbReference>
<accession>A0ABX4NNJ7</accession>
<dbReference type="PROSITE" id="PS00552">
    <property type="entry name" value="HTH_MERR_1"/>
    <property type="match status" value="1"/>
</dbReference>
<keyword evidence="5" id="KW-0175">Coiled coil</keyword>
<dbReference type="Pfam" id="PF13411">
    <property type="entry name" value="MerR_1"/>
    <property type="match status" value="1"/>
</dbReference>
<evidence type="ECO:0000256" key="3">
    <source>
        <dbReference type="ARBA" id="ARBA00023125"/>
    </source>
</evidence>
<dbReference type="SMART" id="SM00422">
    <property type="entry name" value="HTH_MERR"/>
    <property type="match status" value="1"/>
</dbReference>
<keyword evidence="3" id="KW-0238">DNA-binding</keyword>
<keyword evidence="4" id="KW-0804">Transcription</keyword>
<reference evidence="7 8" key="1">
    <citation type="submission" date="2017-07" db="EMBL/GenBank/DDBJ databases">
        <title>Leptospira spp. isolated from tropical soils.</title>
        <authorList>
            <person name="Thibeaux R."/>
            <person name="Iraola G."/>
            <person name="Ferres I."/>
            <person name="Bierque E."/>
            <person name="Girault D."/>
            <person name="Soupe-Gilbert M.-E."/>
            <person name="Picardeau M."/>
            <person name="Goarant C."/>
        </authorList>
    </citation>
    <scope>NUCLEOTIDE SEQUENCE [LARGE SCALE GENOMIC DNA]</scope>
    <source>
        <strain evidence="7 8">FH4-C-A1</strain>
    </source>
</reference>
<dbReference type="Proteomes" id="UP000231879">
    <property type="component" value="Unassembled WGS sequence"/>
</dbReference>
<proteinExistence type="predicted"/>
<dbReference type="PANTHER" id="PTHR30204:SF69">
    <property type="entry name" value="MERR-FAMILY TRANSCRIPTIONAL REGULATOR"/>
    <property type="match status" value="1"/>
</dbReference>
<keyword evidence="1" id="KW-0678">Repressor</keyword>
<dbReference type="PRINTS" id="PR00040">
    <property type="entry name" value="HTHMERR"/>
</dbReference>
<dbReference type="InterPro" id="IPR009061">
    <property type="entry name" value="DNA-bd_dom_put_sf"/>
</dbReference>
<evidence type="ECO:0000256" key="5">
    <source>
        <dbReference type="SAM" id="Coils"/>
    </source>
</evidence>
<evidence type="ECO:0000256" key="2">
    <source>
        <dbReference type="ARBA" id="ARBA00023015"/>
    </source>
</evidence>
<feature type="coiled-coil region" evidence="5">
    <location>
        <begin position="83"/>
        <end position="113"/>
    </location>
</feature>
<dbReference type="InterPro" id="IPR000551">
    <property type="entry name" value="MerR-type_HTH_dom"/>
</dbReference>
<feature type="domain" description="HTH merR-type" evidence="6">
    <location>
        <begin position="1"/>
        <end position="71"/>
    </location>
</feature>
<name>A0ABX4NNJ7_9LEPT</name>
<dbReference type="RefSeq" id="WP_100762041.1">
    <property type="nucleotide sequence ID" value="NZ_NPDS01000002.1"/>
</dbReference>
<evidence type="ECO:0000256" key="4">
    <source>
        <dbReference type="ARBA" id="ARBA00023163"/>
    </source>
</evidence>
<comment type="caution">
    <text evidence="7">The sequence shown here is derived from an EMBL/GenBank/DDBJ whole genome shotgun (WGS) entry which is preliminary data.</text>
</comment>
<dbReference type="PROSITE" id="PS50937">
    <property type="entry name" value="HTH_MERR_2"/>
    <property type="match status" value="1"/>
</dbReference>